<dbReference type="PANTHER" id="PTHR43543">
    <property type="entry name" value="MALONIC SEMIALDEHYDE REDUCTASE RUTE-RELATED"/>
    <property type="match status" value="1"/>
</dbReference>
<evidence type="ECO:0000259" key="6">
    <source>
        <dbReference type="Pfam" id="PF00881"/>
    </source>
</evidence>
<dbReference type="CDD" id="cd02148">
    <property type="entry name" value="RutE-like"/>
    <property type="match status" value="1"/>
</dbReference>
<feature type="domain" description="Nitroreductase" evidence="6">
    <location>
        <begin position="22"/>
        <end position="163"/>
    </location>
</feature>
<dbReference type="Pfam" id="PF00881">
    <property type="entry name" value="Nitroreductase"/>
    <property type="match status" value="1"/>
</dbReference>
<evidence type="ECO:0000256" key="1">
    <source>
        <dbReference type="ARBA" id="ARBA00022630"/>
    </source>
</evidence>
<sequence>MLQTPNLSRALNDRALDLLFREARTHYDWTDEPVSEATIRQLYDLVKFGPTSMNNSPARFVFIGTPEGKARLKPHLSPGNVDKTMSAPWTVIVARDTEFFEQMPKLFPHSAGARDIMAKGADDHGPRNAILQGAYLILAARALGLDTGPMSGFDKAGIDAEFFASDPGRLTWAADFLVNLGHGTGEKIFPRLPRLDFDEAALIV</sequence>
<dbReference type="Proteomes" id="UP001595379">
    <property type="component" value="Unassembled WGS sequence"/>
</dbReference>
<dbReference type="NCBIfam" id="NF003768">
    <property type="entry name" value="PRK05365.1"/>
    <property type="match status" value="1"/>
</dbReference>
<keyword evidence="1 5" id="KW-0285">Flavoprotein</keyword>
<comment type="similarity">
    <text evidence="5">Belongs to the nitroreductase family. HadB/RutE subfamily.</text>
</comment>
<dbReference type="InterPro" id="IPR023936">
    <property type="entry name" value="RutE-like"/>
</dbReference>
<reference evidence="8" key="1">
    <citation type="journal article" date="2019" name="Int. J. Syst. Evol. Microbiol.">
        <title>The Global Catalogue of Microorganisms (GCM) 10K type strain sequencing project: providing services to taxonomists for standard genome sequencing and annotation.</title>
        <authorList>
            <consortium name="The Broad Institute Genomics Platform"/>
            <consortium name="The Broad Institute Genome Sequencing Center for Infectious Disease"/>
            <person name="Wu L."/>
            <person name="Ma J."/>
        </authorList>
    </citation>
    <scope>NUCLEOTIDE SEQUENCE [LARGE SCALE GENOMIC DNA]</scope>
    <source>
        <strain evidence="8">KCTC 52487</strain>
    </source>
</reference>
<organism evidence="7 8">
    <name type="scientific">Hyphobacterium vulgare</name>
    <dbReference type="NCBI Taxonomy" id="1736751"/>
    <lineage>
        <taxon>Bacteria</taxon>
        <taxon>Pseudomonadati</taxon>
        <taxon>Pseudomonadota</taxon>
        <taxon>Alphaproteobacteria</taxon>
        <taxon>Maricaulales</taxon>
        <taxon>Maricaulaceae</taxon>
        <taxon>Hyphobacterium</taxon>
    </lineage>
</organism>
<dbReference type="Gene3D" id="3.40.109.10">
    <property type="entry name" value="NADH Oxidase"/>
    <property type="match status" value="1"/>
</dbReference>
<evidence type="ECO:0000313" key="8">
    <source>
        <dbReference type="Proteomes" id="UP001595379"/>
    </source>
</evidence>
<dbReference type="RefSeq" id="WP_343164390.1">
    <property type="nucleotide sequence ID" value="NZ_JBHRSV010000016.1"/>
</dbReference>
<dbReference type="GO" id="GO:0035527">
    <property type="term" value="F:3-hydroxypropionate dehydrogenase (NADP+) activity"/>
    <property type="evidence" value="ECO:0007669"/>
    <property type="project" value="UniProtKB-EC"/>
</dbReference>
<comment type="cofactor">
    <cofactor evidence="5">
        <name>FMN</name>
        <dbReference type="ChEBI" id="CHEBI:58210"/>
    </cofactor>
</comment>
<keyword evidence="8" id="KW-1185">Reference proteome</keyword>
<gene>
    <name evidence="7" type="ORF">ACFOOR_08120</name>
</gene>
<evidence type="ECO:0000313" key="7">
    <source>
        <dbReference type="EMBL" id="MFC2926069.1"/>
    </source>
</evidence>
<dbReference type="HAMAP" id="MF_01204">
    <property type="entry name" value="Oxidoreductase_RutE_HadB"/>
    <property type="match status" value="1"/>
</dbReference>
<protein>
    <recommendedName>
        <fullName evidence="5">Putative NADH dehydrogenase/NAD(P)H nitroreductase ACFOOR_08120</fullName>
        <ecNumber evidence="5">1.-.-.-</ecNumber>
    </recommendedName>
</protein>
<dbReference type="EC" id="1.-.-.-" evidence="5"/>
<keyword evidence="2 5" id="KW-0288">FMN</keyword>
<name>A0ABV6ZX98_9PROT</name>
<keyword evidence="5" id="KW-0520">NAD</keyword>
<evidence type="ECO:0000256" key="2">
    <source>
        <dbReference type="ARBA" id="ARBA00022643"/>
    </source>
</evidence>
<evidence type="ECO:0000256" key="5">
    <source>
        <dbReference type="HAMAP-Rule" id="MF_01204"/>
    </source>
</evidence>
<dbReference type="InterPro" id="IPR050461">
    <property type="entry name" value="Nitroreductase_HadB/RutE"/>
</dbReference>
<proteinExistence type="inferred from homology"/>
<dbReference type="InterPro" id="IPR000415">
    <property type="entry name" value="Nitroreductase-like"/>
</dbReference>
<evidence type="ECO:0000256" key="4">
    <source>
        <dbReference type="ARBA" id="ARBA00023002"/>
    </source>
</evidence>
<evidence type="ECO:0000256" key="3">
    <source>
        <dbReference type="ARBA" id="ARBA00022857"/>
    </source>
</evidence>
<accession>A0ABV6ZX98</accession>
<keyword evidence="4 5" id="KW-0560">Oxidoreductase</keyword>
<dbReference type="InterPro" id="IPR029479">
    <property type="entry name" value="Nitroreductase"/>
</dbReference>
<dbReference type="PANTHER" id="PTHR43543:SF1">
    <property type="entry name" value="MALONIC SEMIALDEHYDE REDUCTASE RUTE-RELATED"/>
    <property type="match status" value="1"/>
</dbReference>
<keyword evidence="3 5" id="KW-0521">NADP</keyword>
<comment type="caution">
    <text evidence="7">The sequence shown here is derived from an EMBL/GenBank/DDBJ whole genome shotgun (WGS) entry which is preliminary data.</text>
</comment>
<dbReference type="SUPFAM" id="SSF55469">
    <property type="entry name" value="FMN-dependent nitroreductase-like"/>
    <property type="match status" value="1"/>
</dbReference>
<dbReference type="EMBL" id="JBHRSV010000016">
    <property type="protein sequence ID" value="MFC2926069.1"/>
    <property type="molecule type" value="Genomic_DNA"/>
</dbReference>